<evidence type="ECO:0000256" key="1">
    <source>
        <dbReference type="PROSITE-ProRule" id="PRU00047"/>
    </source>
</evidence>
<protein>
    <recommendedName>
        <fullName evidence="2">CCHC-type domain-containing protein</fullName>
    </recommendedName>
</protein>
<name>A0A8J5VFI5_ZIZPA</name>
<dbReference type="OrthoDB" id="1099063at2759"/>
<reference evidence="3" key="2">
    <citation type="submission" date="2021-02" db="EMBL/GenBank/DDBJ databases">
        <authorList>
            <person name="Kimball J.A."/>
            <person name="Haas M.W."/>
            <person name="Macchietto M."/>
            <person name="Kono T."/>
            <person name="Duquette J."/>
            <person name="Shao M."/>
        </authorList>
    </citation>
    <scope>NUCLEOTIDE SEQUENCE</scope>
    <source>
        <tissue evidence="3">Fresh leaf tissue</tissue>
    </source>
</reference>
<comment type="caution">
    <text evidence="3">The sequence shown here is derived from an EMBL/GenBank/DDBJ whole genome shotgun (WGS) entry which is preliminary data.</text>
</comment>
<organism evidence="3 4">
    <name type="scientific">Zizania palustris</name>
    <name type="common">Northern wild rice</name>
    <dbReference type="NCBI Taxonomy" id="103762"/>
    <lineage>
        <taxon>Eukaryota</taxon>
        <taxon>Viridiplantae</taxon>
        <taxon>Streptophyta</taxon>
        <taxon>Embryophyta</taxon>
        <taxon>Tracheophyta</taxon>
        <taxon>Spermatophyta</taxon>
        <taxon>Magnoliopsida</taxon>
        <taxon>Liliopsida</taxon>
        <taxon>Poales</taxon>
        <taxon>Poaceae</taxon>
        <taxon>BOP clade</taxon>
        <taxon>Oryzoideae</taxon>
        <taxon>Oryzeae</taxon>
        <taxon>Zizaniinae</taxon>
        <taxon>Zizania</taxon>
    </lineage>
</organism>
<sequence length="127" mass="13603">MRGVPVSTSSVYERVIRSATPGMQDDGKSKKSSIGKCFNCGVRDHFARDCRKPKKEEALLANADEGSDTLLRAVCMRGVPVSTSSVYERVIRSATPGMQDDGVCAPGKHAWSGVFKTAAVDSSSYAK</sequence>
<evidence type="ECO:0000259" key="2">
    <source>
        <dbReference type="PROSITE" id="PS50158"/>
    </source>
</evidence>
<keyword evidence="1" id="KW-0863">Zinc-finger</keyword>
<dbReference type="GO" id="GO:0003676">
    <property type="term" value="F:nucleic acid binding"/>
    <property type="evidence" value="ECO:0007669"/>
    <property type="project" value="InterPro"/>
</dbReference>
<dbReference type="SMART" id="SM00343">
    <property type="entry name" value="ZnF_C2HC"/>
    <property type="match status" value="1"/>
</dbReference>
<evidence type="ECO:0000313" key="4">
    <source>
        <dbReference type="Proteomes" id="UP000729402"/>
    </source>
</evidence>
<dbReference type="Proteomes" id="UP000729402">
    <property type="component" value="Unassembled WGS sequence"/>
</dbReference>
<reference evidence="3" key="1">
    <citation type="journal article" date="2021" name="bioRxiv">
        <title>Whole Genome Assembly and Annotation of Northern Wild Rice, Zizania palustris L., Supports a Whole Genome Duplication in the Zizania Genus.</title>
        <authorList>
            <person name="Haas M."/>
            <person name="Kono T."/>
            <person name="Macchietto M."/>
            <person name="Millas R."/>
            <person name="McGilp L."/>
            <person name="Shao M."/>
            <person name="Duquette J."/>
            <person name="Hirsch C.N."/>
            <person name="Kimball J."/>
        </authorList>
    </citation>
    <scope>NUCLEOTIDE SEQUENCE</scope>
    <source>
        <tissue evidence="3">Fresh leaf tissue</tissue>
    </source>
</reference>
<accession>A0A8J5VFI5</accession>
<proteinExistence type="predicted"/>
<dbReference type="AlphaFoldDB" id="A0A8J5VFI5"/>
<dbReference type="EMBL" id="JAAALK010000949">
    <property type="protein sequence ID" value="KAG8044074.1"/>
    <property type="molecule type" value="Genomic_DNA"/>
</dbReference>
<keyword evidence="1" id="KW-0862">Zinc</keyword>
<gene>
    <name evidence="3" type="ORF">GUJ93_ZPchr0450g33689</name>
</gene>
<feature type="domain" description="CCHC-type" evidence="2">
    <location>
        <begin position="36"/>
        <end position="52"/>
    </location>
</feature>
<dbReference type="PROSITE" id="PS50158">
    <property type="entry name" value="ZF_CCHC"/>
    <property type="match status" value="1"/>
</dbReference>
<evidence type="ECO:0000313" key="3">
    <source>
        <dbReference type="EMBL" id="KAG8044074.1"/>
    </source>
</evidence>
<keyword evidence="4" id="KW-1185">Reference proteome</keyword>
<dbReference type="Pfam" id="PF00098">
    <property type="entry name" value="zf-CCHC"/>
    <property type="match status" value="1"/>
</dbReference>
<dbReference type="GO" id="GO:0008270">
    <property type="term" value="F:zinc ion binding"/>
    <property type="evidence" value="ECO:0007669"/>
    <property type="project" value="UniProtKB-KW"/>
</dbReference>
<keyword evidence="1" id="KW-0479">Metal-binding</keyword>
<dbReference type="InterPro" id="IPR001878">
    <property type="entry name" value="Znf_CCHC"/>
</dbReference>